<dbReference type="eggNOG" id="ENOG502QVG4">
    <property type="taxonomic scope" value="Eukaryota"/>
</dbReference>
<evidence type="ECO:0000313" key="2">
    <source>
        <dbReference type="EMBL" id="CCX08383.1"/>
    </source>
</evidence>
<sequence length="328" mass="36502">MHRSTPPPLPPRNSRPPPLPPRPKNTPPPIPISTRPPPTPPRSPSVLSQEQINTFLTHGYVRIPAAFSPEKAASWSSNVWSRLGCSPVDQSTWKKERIHLPPQNREHVRTFSPIAWQAMCALLGGEDRIDDANAFWSDAFIVNLGVPGSVPDHSGKNDGAKLWDWHVDGDFFVHFLDSREQGLLVIPIFSDIEEGGGGTMIAPDGISIISKYLYDHPEGVQPSFGGGGWFVQRARECETFVEMTGKAGDVILMHPFMLHSASRNYTRAHRVITNPRIGLKKPFTYGRDGSQLSLVERKTLMSLGLEGEKLDWNITGQRKGIVPDRMKK</sequence>
<feature type="compositionally biased region" description="Pro residues" evidence="1">
    <location>
        <begin position="1"/>
        <end position="43"/>
    </location>
</feature>
<gene>
    <name evidence="2" type="ORF">PCON_07976</name>
</gene>
<dbReference type="AlphaFoldDB" id="U4L6Z6"/>
<evidence type="ECO:0000313" key="3">
    <source>
        <dbReference type="Proteomes" id="UP000018144"/>
    </source>
</evidence>
<dbReference type="EMBL" id="HF935410">
    <property type="protein sequence ID" value="CCX08383.1"/>
    <property type="molecule type" value="Genomic_DNA"/>
</dbReference>
<dbReference type="InterPro" id="IPR008775">
    <property type="entry name" value="Phytyl_CoA_dOase-like"/>
</dbReference>
<feature type="region of interest" description="Disordered" evidence="1">
    <location>
        <begin position="1"/>
        <end position="46"/>
    </location>
</feature>
<dbReference type="OMA" id="RPRFMAQ"/>
<reference evidence="2 3" key="1">
    <citation type="journal article" date="2013" name="PLoS Genet.">
        <title>The genome and development-dependent transcriptomes of Pyronema confluens: a window into fungal evolution.</title>
        <authorList>
            <person name="Traeger S."/>
            <person name="Altegoer F."/>
            <person name="Freitag M."/>
            <person name="Gabaldon T."/>
            <person name="Kempken F."/>
            <person name="Kumar A."/>
            <person name="Marcet-Houben M."/>
            <person name="Poggeler S."/>
            <person name="Stajich J.E."/>
            <person name="Nowrousian M."/>
        </authorList>
    </citation>
    <scope>NUCLEOTIDE SEQUENCE [LARGE SCALE GENOMIC DNA]</scope>
    <source>
        <strain evidence="3">CBS 100304</strain>
        <tissue evidence="2">Vegetative mycelium</tissue>
    </source>
</reference>
<name>U4L6Z6_PYROM</name>
<dbReference type="Proteomes" id="UP000018144">
    <property type="component" value="Unassembled WGS sequence"/>
</dbReference>
<dbReference type="Gene3D" id="2.60.120.620">
    <property type="entry name" value="q2cbj1_9rhob like domain"/>
    <property type="match status" value="1"/>
</dbReference>
<proteinExistence type="predicted"/>
<keyword evidence="3" id="KW-1185">Reference proteome</keyword>
<dbReference type="SUPFAM" id="SSF51197">
    <property type="entry name" value="Clavaminate synthase-like"/>
    <property type="match status" value="1"/>
</dbReference>
<accession>U4L6Z6</accession>
<dbReference type="Pfam" id="PF05721">
    <property type="entry name" value="PhyH"/>
    <property type="match status" value="1"/>
</dbReference>
<organism evidence="2 3">
    <name type="scientific">Pyronema omphalodes (strain CBS 100304)</name>
    <name type="common">Pyronema confluens</name>
    <dbReference type="NCBI Taxonomy" id="1076935"/>
    <lineage>
        <taxon>Eukaryota</taxon>
        <taxon>Fungi</taxon>
        <taxon>Dikarya</taxon>
        <taxon>Ascomycota</taxon>
        <taxon>Pezizomycotina</taxon>
        <taxon>Pezizomycetes</taxon>
        <taxon>Pezizales</taxon>
        <taxon>Pyronemataceae</taxon>
        <taxon>Pyronema</taxon>
    </lineage>
</organism>
<protein>
    <submittedName>
        <fullName evidence="2">Uncharacterized protein</fullName>
    </submittedName>
</protein>
<dbReference type="OrthoDB" id="4664297at2759"/>
<evidence type="ECO:0000256" key="1">
    <source>
        <dbReference type="SAM" id="MobiDB-lite"/>
    </source>
</evidence>